<feature type="transmembrane region" description="Helical" evidence="1">
    <location>
        <begin position="6"/>
        <end position="25"/>
    </location>
</feature>
<dbReference type="EMBL" id="CP003355">
    <property type="protein sequence ID" value="AHD04362.1"/>
    <property type="molecule type" value="Genomic_DNA"/>
</dbReference>
<gene>
    <name evidence="2" type="ORF">ERIC2_c05160</name>
</gene>
<evidence type="ECO:0000313" key="2">
    <source>
        <dbReference type="EMBL" id="AHD04362.1"/>
    </source>
</evidence>
<feature type="transmembrane region" description="Helical" evidence="1">
    <location>
        <begin position="142"/>
        <end position="159"/>
    </location>
</feature>
<keyword evidence="1" id="KW-0472">Membrane</keyword>
<keyword evidence="3" id="KW-1185">Reference proteome</keyword>
<dbReference type="HOGENOM" id="CLU_1561388_0_0_9"/>
<keyword evidence="1" id="KW-0812">Transmembrane</keyword>
<feature type="transmembrane region" description="Helical" evidence="1">
    <location>
        <begin position="81"/>
        <end position="109"/>
    </location>
</feature>
<organism evidence="2 3">
    <name type="scientific">Paenibacillus larvae subsp. larvae DSM 25430</name>
    <dbReference type="NCBI Taxonomy" id="697284"/>
    <lineage>
        <taxon>Bacteria</taxon>
        <taxon>Bacillati</taxon>
        <taxon>Bacillota</taxon>
        <taxon>Bacilli</taxon>
        <taxon>Bacillales</taxon>
        <taxon>Paenibacillaceae</taxon>
        <taxon>Paenibacillus</taxon>
    </lineage>
</organism>
<dbReference type="PATRIC" id="fig|697284.3.peg.492"/>
<accession>V9W5G8</accession>
<dbReference type="KEGG" id="plv:ERIC2_c05160"/>
<feature type="transmembrane region" description="Helical" evidence="1">
    <location>
        <begin position="46"/>
        <end position="69"/>
    </location>
</feature>
<sequence length="171" mass="19024">MVTLMLILFLLFFLACIPVLVYLYVRKNDGYLHFNRSEKAISFLSLCLVIYFAIGVVILAEMGLVYLASLLVGGIHFTGSFSLVATMTLIVLFVEVVYLLMGILVTILFKKVPNWLVGMGMIPLSAWIIYSVSHIANQEVSLKAAFMIAGLMFVANFAVKEKPSEKTNESK</sequence>
<keyword evidence="1" id="KW-1133">Transmembrane helix</keyword>
<name>V9W5G8_9BACL</name>
<dbReference type="AlphaFoldDB" id="V9W5G8"/>
<feature type="transmembrane region" description="Helical" evidence="1">
    <location>
        <begin position="116"/>
        <end position="136"/>
    </location>
</feature>
<reference evidence="2 3" key="1">
    <citation type="journal article" date="2014" name="PLoS ONE">
        <title>How to Kill the Honey Bee Larva: Genomic Potential and Virulence Mechanisms of Paenibacillus larvae.</title>
        <authorList>
            <person name="Djukic M."/>
            <person name="Brzuszkiewicz E."/>
            <person name="Funfhaus A."/>
            <person name="Voss J."/>
            <person name="Gollnow K."/>
            <person name="Poppinga L."/>
            <person name="Liesegang H."/>
            <person name="Garcia-Gonzalez E."/>
            <person name="Genersch E."/>
            <person name="Daniel R."/>
        </authorList>
    </citation>
    <scope>NUCLEOTIDE SEQUENCE [LARGE SCALE GENOMIC DNA]</scope>
    <source>
        <strain evidence="2 3">DSM 25430</strain>
    </source>
</reference>
<proteinExistence type="predicted"/>
<protein>
    <submittedName>
        <fullName evidence="2">Uncharacterized protein</fullName>
    </submittedName>
</protein>
<evidence type="ECO:0000313" key="3">
    <source>
        <dbReference type="Proteomes" id="UP000029431"/>
    </source>
</evidence>
<dbReference type="Proteomes" id="UP000029431">
    <property type="component" value="Chromosome"/>
</dbReference>
<evidence type="ECO:0000256" key="1">
    <source>
        <dbReference type="SAM" id="Phobius"/>
    </source>
</evidence>